<protein>
    <recommendedName>
        <fullName evidence="10">BZIP domain-containing protein</fullName>
    </recommendedName>
</protein>
<evidence type="ECO:0000256" key="2">
    <source>
        <dbReference type="ARBA" id="ARBA00008500"/>
    </source>
</evidence>
<keyword evidence="4" id="KW-0805">Transcription regulation</keyword>
<dbReference type="InterPro" id="IPR008917">
    <property type="entry name" value="TF_DNA-bd_sf"/>
</dbReference>
<dbReference type="InterPro" id="IPR004827">
    <property type="entry name" value="bZIP"/>
</dbReference>
<feature type="compositionally biased region" description="Polar residues" evidence="9">
    <location>
        <begin position="67"/>
        <end position="80"/>
    </location>
</feature>
<name>A0AAW0MTG8_9GOBI</name>
<dbReference type="Gene3D" id="1.20.5.170">
    <property type="match status" value="1"/>
</dbReference>
<keyword evidence="8" id="KW-0175">Coiled coil</keyword>
<feature type="region of interest" description="Disordered" evidence="9">
    <location>
        <begin position="459"/>
        <end position="499"/>
    </location>
</feature>
<dbReference type="PANTHER" id="PTHR10129">
    <property type="entry name" value="TRANSCRIPTION FACTOR MAF"/>
    <property type="match status" value="1"/>
</dbReference>
<keyword evidence="12" id="KW-1185">Reference proteome</keyword>
<dbReference type="SUPFAM" id="SSF47454">
    <property type="entry name" value="A DNA-binding domain in eukaryotic transcription factors"/>
    <property type="match status" value="1"/>
</dbReference>
<evidence type="ECO:0000256" key="6">
    <source>
        <dbReference type="ARBA" id="ARBA00023163"/>
    </source>
</evidence>
<dbReference type="SMART" id="SM00338">
    <property type="entry name" value="BRLZ"/>
    <property type="match status" value="1"/>
</dbReference>
<feature type="non-terminal residue" evidence="11">
    <location>
        <position position="1"/>
    </location>
</feature>
<comment type="similarity">
    <text evidence="2">Belongs to the bZIP family. Maf subfamily.</text>
</comment>
<evidence type="ECO:0000256" key="4">
    <source>
        <dbReference type="ARBA" id="ARBA00023015"/>
    </source>
</evidence>
<feature type="domain" description="BZIP" evidence="10">
    <location>
        <begin position="226"/>
        <end position="289"/>
    </location>
</feature>
<evidence type="ECO:0000259" key="10">
    <source>
        <dbReference type="PROSITE" id="PS50217"/>
    </source>
</evidence>
<dbReference type="EMBL" id="JBBPFD010000139">
    <property type="protein sequence ID" value="KAK7880138.1"/>
    <property type="molecule type" value="Genomic_DNA"/>
</dbReference>
<evidence type="ECO:0000256" key="7">
    <source>
        <dbReference type="ARBA" id="ARBA00023242"/>
    </source>
</evidence>
<feature type="coiled-coil region" evidence="8">
    <location>
        <begin position="251"/>
        <end position="292"/>
    </location>
</feature>
<dbReference type="PANTHER" id="PTHR10129:SF44">
    <property type="entry name" value="TRAFFIC JAM, ISOFORM C"/>
    <property type="match status" value="1"/>
</dbReference>
<dbReference type="FunFam" id="1.20.5.170:FF:000011">
    <property type="entry name" value="Transcription factor MafG, putative"/>
    <property type="match status" value="1"/>
</dbReference>
<dbReference type="InterPro" id="IPR024874">
    <property type="entry name" value="Transcription_factor_Maf_fam"/>
</dbReference>
<comment type="caution">
    <text evidence="11">The sequence shown here is derived from an EMBL/GenBank/DDBJ whole genome shotgun (WGS) entry which is preliminary data.</text>
</comment>
<dbReference type="GO" id="GO:0000978">
    <property type="term" value="F:RNA polymerase II cis-regulatory region sequence-specific DNA binding"/>
    <property type="evidence" value="ECO:0007669"/>
    <property type="project" value="TreeGrafter"/>
</dbReference>
<dbReference type="GO" id="GO:0005634">
    <property type="term" value="C:nucleus"/>
    <property type="evidence" value="ECO:0007669"/>
    <property type="project" value="UniProtKB-SubCell"/>
</dbReference>
<proteinExistence type="inferred from homology"/>
<dbReference type="Pfam" id="PF03131">
    <property type="entry name" value="bZIP_Maf"/>
    <property type="match status" value="1"/>
</dbReference>
<feature type="compositionally biased region" description="Low complexity" evidence="9">
    <location>
        <begin position="469"/>
        <end position="497"/>
    </location>
</feature>
<evidence type="ECO:0000256" key="3">
    <source>
        <dbReference type="ARBA" id="ARBA00022491"/>
    </source>
</evidence>
<reference evidence="12" key="1">
    <citation type="submission" date="2024-04" db="EMBL/GenBank/DDBJ databases">
        <title>Salinicola lusitanus LLJ914,a marine bacterium isolated from the Okinawa Trough.</title>
        <authorList>
            <person name="Li J."/>
        </authorList>
    </citation>
    <scope>NUCLEOTIDE SEQUENCE [LARGE SCALE GENOMIC DNA]</scope>
</reference>
<dbReference type="CDD" id="cd14718">
    <property type="entry name" value="bZIP_Maf_large"/>
    <property type="match status" value="1"/>
</dbReference>
<evidence type="ECO:0000313" key="11">
    <source>
        <dbReference type="EMBL" id="KAK7880138.1"/>
    </source>
</evidence>
<organism evidence="11 12">
    <name type="scientific">Mugilogobius chulae</name>
    <name type="common">yellowstripe goby</name>
    <dbReference type="NCBI Taxonomy" id="88201"/>
    <lineage>
        <taxon>Eukaryota</taxon>
        <taxon>Metazoa</taxon>
        <taxon>Chordata</taxon>
        <taxon>Craniata</taxon>
        <taxon>Vertebrata</taxon>
        <taxon>Euteleostomi</taxon>
        <taxon>Actinopterygii</taxon>
        <taxon>Neopterygii</taxon>
        <taxon>Teleostei</taxon>
        <taxon>Neoteleostei</taxon>
        <taxon>Acanthomorphata</taxon>
        <taxon>Gobiaria</taxon>
        <taxon>Gobiiformes</taxon>
        <taxon>Gobioidei</taxon>
        <taxon>Gobiidae</taxon>
        <taxon>Gobionellinae</taxon>
        <taxon>Mugilogobius</taxon>
    </lineage>
</organism>
<evidence type="ECO:0000256" key="8">
    <source>
        <dbReference type="SAM" id="Coils"/>
    </source>
</evidence>
<keyword evidence="7" id="KW-0539">Nucleus</keyword>
<keyword evidence="5" id="KW-0238">DNA-binding</keyword>
<keyword evidence="6" id="KW-0804">Transcription</keyword>
<comment type="subcellular location">
    <subcellularLocation>
        <location evidence="1">Nucleus</location>
    </subcellularLocation>
</comment>
<sequence>RCGVLIGQTLSYDNSEDGLRRAQPAPCTTCTTCTTTQVQPHPRPYLQPDPHSDQDRPTCTPAHHNQVPHTQIQDTTSRYDNPTILRYKNQTRPRYRPPHHHTQVQHPHPVTITTTILRYENHAQVPHARCSTTSDRGGQRVRGVKAPGSCHSGSLLKSDSGFLCRSRLWFDHRGKTGLEAVGHWSSSVRRFTRGWRTVSRTNSLVSMTVRELNRQLRGFSKEDVIRLKQKRRTLKNRGYAQSCRFKRVQQRHLLETEKSSLQSQVSQLQQDLVRISKERDLYKDKYERLARDLFKNQNQDRDLFKNQSQAQDERLARDLFKTQNQDRDLYKSQNQAQTQNHDERLARDLFKTQSQDDIYKDKIQPRNFVQEPQTVCSSGLFWLDGSFTGSASGSKEVRQDRSWTQSESSPGGEAGLIRTGAGPSLSLDPGSGSGLVLIRSQNSSGLRLRRTKVQRDQSHSCEVCSVRPEQSQSQSKSGSKSKSKSQSQSESQSKSGSNCSDLQLSDLQLFRPCSCSDPAAVQTYSCSDLQLFRPCSCSNPAAVQTLRLFRPCGCSDPAAVQTLQLFRGFSLN</sequence>
<accession>A0AAW0MTG8</accession>
<dbReference type="GO" id="GO:0000981">
    <property type="term" value="F:DNA-binding transcription factor activity, RNA polymerase II-specific"/>
    <property type="evidence" value="ECO:0007669"/>
    <property type="project" value="TreeGrafter"/>
</dbReference>
<feature type="region of interest" description="Disordered" evidence="9">
    <location>
        <begin position="125"/>
        <end position="146"/>
    </location>
</feature>
<evidence type="ECO:0000256" key="1">
    <source>
        <dbReference type="ARBA" id="ARBA00004123"/>
    </source>
</evidence>
<feature type="region of interest" description="Disordered" evidence="9">
    <location>
        <begin position="33"/>
        <end position="82"/>
    </location>
</feature>
<feature type="region of interest" description="Disordered" evidence="9">
    <location>
        <begin position="323"/>
        <end position="342"/>
    </location>
</feature>
<keyword evidence="3" id="KW-0678">Repressor</keyword>
<gene>
    <name evidence="11" type="ORF">WMY93_033188</name>
</gene>
<dbReference type="InterPro" id="IPR004826">
    <property type="entry name" value="bZIP_Maf"/>
</dbReference>
<evidence type="ECO:0000256" key="5">
    <source>
        <dbReference type="ARBA" id="ARBA00023125"/>
    </source>
</evidence>
<dbReference type="Proteomes" id="UP001460270">
    <property type="component" value="Unassembled WGS sequence"/>
</dbReference>
<dbReference type="AlphaFoldDB" id="A0AAW0MTG8"/>
<evidence type="ECO:0000313" key="12">
    <source>
        <dbReference type="Proteomes" id="UP001460270"/>
    </source>
</evidence>
<feature type="region of interest" description="Disordered" evidence="9">
    <location>
        <begin position="391"/>
        <end position="428"/>
    </location>
</feature>
<dbReference type="PROSITE" id="PS50217">
    <property type="entry name" value="BZIP"/>
    <property type="match status" value="1"/>
</dbReference>
<evidence type="ECO:0000256" key="9">
    <source>
        <dbReference type="SAM" id="MobiDB-lite"/>
    </source>
</evidence>